<reference evidence="2" key="1">
    <citation type="submission" date="2023-10" db="EMBL/GenBank/DDBJ databases">
        <authorList>
            <person name="Chen Y."/>
            <person name="Shah S."/>
            <person name="Dougan E. K."/>
            <person name="Thang M."/>
            <person name="Chan C."/>
        </authorList>
    </citation>
    <scope>NUCLEOTIDE SEQUENCE [LARGE SCALE GENOMIC DNA]</scope>
</reference>
<sequence length="191" mass="20279">MGEDGWADEGGPYPELCVFDLDACLWDKEMFEMQAIPGESDKVVGDLNGRGEGVIGVMSGFDRISLHAGSLVALQGHADGRYPGMKIAVASSADTPFAEKVGRASLALLEVLPGLTVWDMLLRDWDGRDVNQIGRQPPLSSNKSATHFPRLKAATGVGFDKCSSSTTASGATTAAWWPRTAGRRADEAPSP</sequence>
<name>A0ABN9X7X9_9DINO</name>
<proteinExistence type="predicted"/>
<dbReference type="EMBL" id="CAUYUJ010020047">
    <property type="protein sequence ID" value="CAK0895470.1"/>
    <property type="molecule type" value="Genomic_DNA"/>
</dbReference>
<evidence type="ECO:0000313" key="3">
    <source>
        <dbReference type="Proteomes" id="UP001189429"/>
    </source>
</evidence>
<evidence type="ECO:0000256" key="1">
    <source>
        <dbReference type="SAM" id="MobiDB-lite"/>
    </source>
</evidence>
<dbReference type="InterPro" id="IPR023214">
    <property type="entry name" value="HAD_sf"/>
</dbReference>
<dbReference type="Pfam" id="PF12689">
    <property type="entry name" value="Acid_PPase"/>
    <property type="match status" value="1"/>
</dbReference>
<evidence type="ECO:0000313" key="2">
    <source>
        <dbReference type="EMBL" id="CAK0895470.1"/>
    </source>
</evidence>
<dbReference type="Proteomes" id="UP001189429">
    <property type="component" value="Unassembled WGS sequence"/>
</dbReference>
<gene>
    <name evidence="2" type="ORF">PCOR1329_LOCUS74207</name>
</gene>
<dbReference type="InterPro" id="IPR010036">
    <property type="entry name" value="MDP_1_eu_arc"/>
</dbReference>
<accession>A0ABN9X7X9</accession>
<dbReference type="Gene3D" id="3.40.50.1000">
    <property type="entry name" value="HAD superfamily/HAD-like"/>
    <property type="match status" value="1"/>
</dbReference>
<organism evidence="2 3">
    <name type="scientific">Prorocentrum cordatum</name>
    <dbReference type="NCBI Taxonomy" id="2364126"/>
    <lineage>
        <taxon>Eukaryota</taxon>
        <taxon>Sar</taxon>
        <taxon>Alveolata</taxon>
        <taxon>Dinophyceae</taxon>
        <taxon>Prorocentrales</taxon>
        <taxon>Prorocentraceae</taxon>
        <taxon>Prorocentrum</taxon>
    </lineage>
</organism>
<protein>
    <submittedName>
        <fullName evidence="2">Uncharacterized protein</fullName>
    </submittedName>
</protein>
<keyword evidence="3" id="KW-1185">Reference proteome</keyword>
<comment type="caution">
    <text evidence="2">The sequence shown here is derived from an EMBL/GenBank/DDBJ whole genome shotgun (WGS) entry which is preliminary data.</text>
</comment>
<feature type="compositionally biased region" description="Low complexity" evidence="1">
    <location>
        <begin position="163"/>
        <end position="175"/>
    </location>
</feature>
<feature type="region of interest" description="Disordered" evidence="1">
    <location>
        <begin position="159"/>
        <end position="191"/>
    </location>
</feature>